<dbReference type="EMBL" id="CAJOBF010005907">
    <property type="protein sequence ID" value="CAF4190661.1"/>
    <property type="molecule type" value="Genomic_DNA"/>
</dbReference>
<protein>
    <submittedName>
        <fullName evidence="2">Uncharacterized protein</fullName>
    </submittedName>
</protein>
<comment type="caution">
    <text evidence="2">The sequence shown here is derived from an EMBL/GenBank/DDBJ whole genome shotgun (WGS) entry which is preliminary data.</text>
</comment>
<sequence>MGRPSIELAKPEFDWQNSKRIQQGSHSYHLASLSHSYSTSLPMSLKRTDTIAREQQIRKSIHDRNVVSSTSIAQSRRIKSKRCEVVIITIVHIMFVLFVLGRFTINHGPLLREAYYVLIDTSNDSFVETPSFFEKNR</sequence>
<dbReference type="EMBL" id="CAJNRE010001845">
    <property type="protein sequence ID" value="CAF1959840.1"/>
    <property type="molecule type" value="Genomic_DNA"/>
</dbReference>
<proteinExistence type="predicted"/>
<evidence type="ECO:0000256" key="1">
    <source>
        <dbReference type="SAM" id="Phobius"/>
    </source>
</evidence>
<accession>A0A816LLG3</accession>
<gene>
    <name evidence="2" type="ORF">MBJ925_LOCUS6309</name>
    <name evidence="3" type="ORF">UXM345_LOCUS27410</name>
</gene>
<feature type="transmembrane region" description="Helical" evidence="1">
    <location>
        <begin position="85"/>
        <end position="105"/>
    </location>
</feature>
<keyword evidence="1" id="KW-0812">Transmembrane</keyword>
<dbReference type="Proteomes" id="UP000663824">
    <property type="component" value="Unassembled WGS sequence"/>
</dbReference>
<dbReference type="Proteomes" id="UP000663842">
    <property type="component" value="Unassembled WGS sequence"/>
</dbReference>
<organism evidence="2 4">
    <name type="scientific">Rotaria magnacalcarata</name>
    <dbReference type="NCBI Taxonomy" id="392030"/>
    <lineage>
        <taxon>Eukaryota</taxon>
        <taxon>Metazoa</taxon>
        <taxon>Spiralia</taxon>
        <taxon>Gnathifera</taxon>
        <taxon>Rotifera</taxon>
        <taxon>Eurotatoria</taxon>
        <taxon>Bdelloidea</taxon>
        <taxon>Philodinida</taxon>
        <taxon>Philodinidae</taxon>
        <taxon>Rotaria</taxon>
    </lineage>
</organism>
<keyword evidence="1" id="KW-1133">Transmembrane helix</keyword>
<evidence type="ECO:0000313" key="3">
    <source>
        <dbReference type="EMBL" id="CAF4190661.1"/>
    </source>
</evidence>
<name>A0A816LLG3_9BILA</name>
<keyword evidence="1" id="KW-0472">Membrane</keyword>
<reference evidence="2" key="1">
    <citation type="submission" date="2021-02" db="EMBL/GenBank/DDBJ databases">
        <authorList>
            <person name="Nowell W R."/>
        </authorList>
    </citation>
    <scope>NUCLEOTIDE SEQUENCE</scope>
</reference>
<evidence type="ECO:0000313" key="2">
    <source>
        <dbReference type="EMBL" id="CAF1959840.1"/>
    </source>
</evidence>
<evidence type="ECO:0000313" key="4">
    <source>
        <dbReference type="Proteomes" id="UP000663824"/>
    </source>
</evidence>
<dbReference type="AlphaFoldDB" id="A0A816LLG3"/>